<comment type="caution">
    <text evidence="1">The sequence shown here is derived from an EMBL/GenBank/DDBJ whole genome shotgun (WGS) entry which is preliminary data.</text>
</comment>
<sequence>MSRIFEIEWHDLPLVDFSIGEGGIVLVVTPYDDSSGQYKSFSLKLFDYEYVRVKMDSEITLPTLSEMEVYGFDFQQIGEQLSGELSILTGSTGFWSIEFKNAEWSFGPSI</sequence>
<evidence type="ECO:0000313" key="1">
    <source>
        <dbReference type="EMBL" id="MDV2078704.1"/>
    </source>
</evidence>
<dbReference type="EMBL" id="JAWIIJ010000004">
    <property type="protein sequence ID" value="MDV2078704.1"/>
    <property type="molecule type" value="Genomic_DNA"/>
</dbReference>
<accession>A0ABU3VWQ4</accession>
<proteinExistence type="predicted"/>
<gene>
    <name evidence="1" type="ORF">RYS15_08405</name>
</gene>
<keyword evidence="2" id="KW-1185">Reference proteome</keyword>
<dbReference type="Proteomes" id="UP001269819">
    <property type="component" value="Unassembled WGS sequence"/>
</dbReference>
<reference evidence="1 2" key="1">
    <citation type="submission" date="2023-10" db="EMBL/GenBank/DDBJ databases">
        <title>Characteristics and mechanism of a salt-tolerant marine origin heterotrophic nitrifying- aerobic denitrifying bacteria Marinobacter xestospongiae HN1.</title>
        <authorList>
            <person name="Qi R."/>
        </authorList>
    </citation>
    <scope>NUCLEOTIDE SEQUENCE [LARGE SCALE GENOMIC DNA]</scope>
    <source>
        <strain evidence="1 2">HN1</strain>
    </source>
</reference>
<evidence type="ECO:0008006" key="3">
    <source>
        <dbReference type="Google" id="ProtNLM"/>
    </source>
</evidence>
<protein>
    <recommendedName>
        <fullName evidence="3">Immunity protein 50</fullName>
    </recommendedName>
</protein>
<evidence type="ECO:0000313" key="2">
    <source>
        <dbReference type="Proteomes" id="UP001269819"/>
    </source>
</evidence>
<dbReference type="RefSeq" id="WP_316973413.1">
    <property type="nucleotide sequence ID" value="NZ_JAWIIJ010000004.1"/>
</dbReference>
<organism evidence="1 2">
    <name type="scientific">Marinobacter xestospongiae</name>
    <dbReference type="NCBI Taxonomy" id="994319"/>
    <lineage>
        <taxon>Bacteria</taxon>
        <taxon>Pseudomonadati</taxon>
        <taxon>Pseudomonadota</taxon>
        <taxon>Gammaproteobacteria</taxon>
        <taxon>Pseudomonadales</taxon>
        <taxon>Marinobacteraceae</taxon>
        <taxon>Marinobacter</taxon>
    </lineage>
</organism>
<name>A0ABU3VWQ4_9GAMM</name>